<name>A0A261T8E6_9BORD</name>
<dbReference type="GO" id="GO:0016747">
    <property type="term" value="F:acyltransferase activity, transferring groups other than amino-acyl groups"/>
    <property type="evidence" value="ECO:0007669"/>
    <property type="project" value="InterPro"/>
</dbReference>
<dbReference type="AlphaFoldDB" id="A0A261T8E6"/>
<organism evidence="8 9">
    <name type="scientific">Bordetella genomosp. 5</name>
    <dbReference type="NCBI Taxonomy" id="1395608"/>
    <lineage>
        <taxon>Bacteria</taxon>
        <taxon>Pseudomonadati</taxon>
        <taxon>Pseudomonadota</taxon>
        <taxon>Betaproteobacteria</taxon>
        <taxon>Burkholderiales</taxon>
        <taxon>Alcaligenaceae</taxon>
        <taxon>Bordetella</taxon>
    </lineage>
</organism>
<dbReference type="InterPro" id="IPR016181">
    <property type="entry name" value="Acyl_CoA_acyltransferase"/>
</dbReference>
<comment type="catalytic activity">
    <reaction evidence="5">
        <text>glycyl-tRNA(Gly) + acetyl-CoA = N-acetylglycyl-tRNA(Gly) + CoA + H(+)</text>
        <dbReference type="Rhea" id="RHEA:81867"/>
        <dbReference type="Rhea" id="RHEA-COMP:9683"/>
        <dbReference type="Rhea" id="RHEA-COMP:19766"/>
        <dbReference type="ChEBI" id="CHEBI:15378"/>
        <dbReference type="ChEBI" id="CHEBI:57287"/>
        <dbReference type="ChEBI" id="CHEBI:57288"/>
        <dbReference type="ChEBI" id="CHEBI:78522"/>
        <dbReference type="ChEBI" id="CHEBI:232036"/>
    </reaction>
</comment>
<accession>A0A261T8E6</accession>
<dbReference type="Pfam" id="PF00583">
    <property type="entry name" value="Acetyltransf_1"/>
    <property type="match status" value="1"/>
</dbReference>
<keyword evidence="4" id="KW-0012">Acyltransferase</keyword>
<evidence type="ECO:0000313" key="9">
    <source>
        <dbReference type="Proteomes" id="UP000216913"/>
    </source>
</evidence>
<dbReference type="Gene3D" id="3.40.630.30">
    <property type="match status" value="1"/>
</dbReference>
<dbReference type="SUPFAM" id="SSF55729">
    <property type="entry name" value="Acyl-CoA N-acyltransferases (Nat)"/>
    <property type="match status" value="1"/>
</dbReference>
<keyword evidence="1" id="KW-0678">Repressor</keyword>
<keyword evidence="9" id="KW-1185">Reference proteome</keyword>
<dbReference type="PANTHER" id="PTHR36449:SF1">
    <property type="entry name" value="ACETYLTRANSFERASE"/>
    <property type="match status" value="1"/>
</dbReference>
<dbReference type="InterPro" id="IPR000182">
    <property type="entry name" value="GNAT_dom"/>
</dbReference>
<feature type="domain" description="N-acetyltransferase" evidence="7">
    <location>
        <begin position="72"/>
        <end position="172"/>
    </location>
</feature>
<feature type="region of interest" description="Disordered" evidence="6">
    <location>
        <begin position="1"/>
        <end position="23"/>
    </location>
</feature>
<proteinExistence type="predicted"/>
<sequence length="196" mass="21749">MPRSSERTPATASSSGERRATEGGDATQAFMSFQVVSFDRRFRRDGFRCGVDALDQYLRSGLGQDAARHIAHGFLLIDTGERIAGFYTLAAASVMLQDLPVAWLRRVPKYRSIPAAIIGRFALDSAFQGLGLGEVMLVDALERVVRSDLAAWLVLVEAKDIRVVRFYQKYGFLALHDQEPLRLFLPTASVRALTAR</sequence>
<keyword evidence="3" id="KW-0808">Transferase</keyword>
<reference evidence="8 9" key="1">
    <citation type="submission" date="2017-05" db="EMBL/GenBank/DDBJ databases">
        <title>Complete and WGS of Bordetella genogroups.</title>
        <authorList>
            <person name="Spilker T."/>
            <person name="LiPuma J."/>
        </authorList>
    </citation>
    <scope>NUCLEOTIDE SEQUENCE [LARGE SCALE GENOMIC DNA]</scope>
    <source>
        <strain evidence="8 9">AU10456</strain>
    </source>
</reference>
<dbReference type="Proteomes" id="UP000216913">
    <property type="component" value="Unassembled WGS sequence"/>
</dbReference>
<evidence type="ECO:0000259" key="7">
    <source>
        <dbReference type="Pfam" id="PF00583"/>
    </source>
</evidence>
<evidence type="ECO:0000256" key="6">
    <source>
        <dbReference type="SAM" id="MobiDB-lite"/>
    </source>
</evidence>
<evidence type="ECO:0000256" key="2">
    <source>
        <dbReference type="ARBA" id="ARBA00022649"/>
    </source>
</evidence>
<comment type="caution">
    <text evidence="8">The sequence shown here is derived from an EMBL/GenBank/DDBJ whole genome shotgun (WGS) entry which is preliminary data.</text>
</comment>
<keyword evidence="2" id="KW-1277">Toxin-antitoxin system</keyword>
<gene>
    <name evidence="8" type="ORF">CAL25_21900</name>
</gene>
<dbReference type="EMBL" id="NEVP01000012">
    <property type="protein sequence ID" value="OZI45876.1"/>
    <property type="molecule type" value="Genomic_DNA"/>
</dbReference>
<evidence type="ECO:0000256" key="1">
    <source>
        <dbReference type="ARBA" id="ARBA00022491"/>
    </source>
</evidence>
<evidence type="ECO:0000313" key="8">
    <source>
        <dbReference type="EMBL" id="OZI45876.1"/>
    </source>
</evidence>
<dbReference type="OrthoDB" id="9799147at2"/>
<evidence type="ECO:0000256" key="5">
    <source>
        <dbReference type="ARBA" id="ARBA00049880"/>
    </source>
</evidence>
<protein>
    <recommendedName>
        <fullName evidence="7">N-acetyltransferase domain-containing protein</fullName>
    </recommendedName>
</protein>
<evidence type="ECO:0000256" key="3">
    <source>
        <dbReference type="ARBA" id="ARBA00022679"/>
    </source>
</evidence>
<dbReference type="PANTHER" id="PTHR36449">
    <property type="entry name" value="ACETYLTRANSFERASE-RELATED"/>
    <property type="match status" value="1"/>
</dbReference>
<evidence type="ECO:0000256" key="4">
    <source>
        <dbReference type="ARBA" id="ARBA00023315"/>
    </source>
</evidence>